<dbReference type="GeneID" id="10668644"/>
<reference evidence="1 2" key="1">
    <citation type="journal article" date="2014" name="Int. J. Syst. Evol. Microbiol.">
        <title>Methanobacterium paludis sp. nov. and a novel strain of Methanobacterium lacus isolated from northern peatlands.</title>
        <authorList>
            <person name="Cadillo-Quiroz H."/>
            <person name="Brauer S.L."/>
            <person name="Goodson N."/>
            <person name="Yavitt J.B."/>
            <person name="Zinder S.H."/>
        </authorList>
    </citation>
    <scope>NUCLEOTIDE SEQUENCE [LARGE SCALE GENOMIC DNA]</scope>
    <source>
        <strain evidence="2">DSM 25820 / JCM 18151 / SWAN1</strain>
    </source>
</reference>
<evidence type="ECO:0000313" key="1">
    <source>
        <dbReference type="EMBL" id="AEG18157.1"/>
    </source>
</evidence>
<keyword evidence="2" id="KW-1185">Reference proteome</keyword>
<protein>
    <submittedName>
        <fullName evidence="1">Uncharacterized protein</fullName>
    </submittedName>
</protein>
<sequence>MSIEPENTTKYDQALKISKITHAKHDRYRKDSIIVGTVSSNGRKKKVERVEYGKCSECGHEIKASDQWRGETVCQRCGALSKGKPKGNRDYIGKTFESLPRDTGITDEEWAVLCKLKSKRHLKLETEENFLRPPKGVKKTEYRKSHYLITVDIFGSQLQMNMFQKDRVKYILKNHTLKEIHSRVKAKTVIAGVCRYVLEQDGRGRELRFNRDPFISVGLNMSNYRVMKQNLNRLMRK</sequence>
<organism evidence="1 2">
    <name type="scientific">Methanobacterium paludis (strain DSM 25820 / JCM 18151 / SWAN1)</name>
    <dbReference type="NCBI Taxonomy" id="868131"/>
    <lineage>
        <taxon>Archaea</taxon>
        <taxon>Methanobacteriati</taxon>
        <taxon>Methanobacteriota</taxon>
        <taxon>Methanomada group</taxon>
        <taxon>Methanobacteria</taxon>
        <taxon>Methanobacteriales</taxon>
        <taxon>Methanobacteriaceae</taxon>
        <taxon>Methanobacterium</taxon>
    </lineage>
</organism>
<dbReference type="AlphaFoldDB" id="F6D4U8"/>
<name>F6D4U8_METPW</name>
<dbReference type="KEGG" id="mew:MSWAN_1139"/>
<dbReference type="eggNOG" id="arCOG01981">
    <property type="taxonomic scope" value="Archaea"/>
</dbReference>
<dbReference type="HOGENOM" id="CLU_1168587_0_0_2"/>
<dbReference type="EMBL" id="CP002772">
    <property type="protein sequence ID" value="AEG18157.1"/>
    <property type="molecule type" value="Genomic_DNA"/>
</dbReference>
<dbReference type="STRING" id="868131.MSWAN_1139"/>
<proteinExistence type="predicted"/>
<gene>
    <name evidence="1" type="ordered locus">MSWAN_1139</name>
</gene>
<evidence type="ECO:0000313" key="2">
    <source>
        <dbReference type="Proteomes" id="UP000009231"/>
    </source>
</evidence>
<dbReference type="RefSeq" id="WP_013825659.1">
    <property type="nucleotide sequence ID" value="NC_015574.1"/>
</dbReference>
<dbReference type="Proteomes" id="UP000009231">
    <property type="component" value="Chromosome"/>
</dbReference>
<accession>F6D4U8</accession>